<dbReference type="PANTHER" id="PTHR39441:SF1">
    <property type="entry name" value="DUF2252 DOMAIN-CONTAINING PROTEIN"/>
    <property type="match status" value="1"/>
</dbReference>
<dbReference type="AlphaFoldDB" id="A0AAE3RCL8"/>
<dbReference type="PANTHER" id="PTHR39441">
    <property type="entry name" value="DUF2252 DOMAIN-CONTAINING PROTEIN"/>
    <property type="match status" value="1"/>
</dbReference>
<organism evidence="1 2">
    <name type="scientific">Xanthocytophaga agilis</name>
    <dbReference type="NCBI Taxonomy" id="3048010"/>
    <lineage>
        <taxon>Bacteria</taxon>
        <taxon>Pseudomonadati</taxon>
        <taxon>Bacteroidota</taxon>
        <taxon>Cytophagia</taxon>
        <taxon>Cytophagales</taxon>
        <taxon>Rhodocytophagaceae</taxon>
        <taxon>Xanthocytophaga</taxon>
    </lineage>
</organism>
<sequence>MLNIPETIHQFNKDRDARLLPRKYAQMAANPLSFFRGCCHLFYHTIQQESFLYQSPIVWSCGDLHLENFGSYKGHNSLTYFDINDFDESLLGPALWELVRITTSIFLATDLLHFKRTEQQHFVKLFLKQYTTTLQTGNPRLLERDFAQGPVRDFMKKLSGRKQKDIFKGRVKKQKGKLVLDTNSKKALPINPIKKESLMHDLQNWLDIHHYHGKVLDIAHRIAGTGSLGMERYIVLSESSAKDKKKKYRLWDLKKAVPSATASFTTSPQPKWNNEAHRIVSIQQRMQAFSPAFLTAMELDQTAFVLKQLQPSEDKIDFASLGHKPKKVIKILENIAQLLAWAQIRSGGRQGSSITDDLITFSQEKGWQKNLMTYTEDLSEQMNQHHQSFTKAHQDGFFINRIR</sequence>
<dbReference type="InterPro" id="IPR018721">
    <property type="entry name" value="DUF2252"/>
</dbReference>
<name>A0AAE3RCL8_9BACT</name>
<comment type="caution">
    <text evidence="1">The sequence shown here is derived from an EMBL/GenBank/DDBJ whole genome shotgun (WGS) entry which is preliminary data.</text>
</comment>
<evidence type="ECO:0000313" key="1">
    <source>
        <dbReference type="EMBL" id="MDJ1505975.1"/>
    </source>
</evidence>
<evidence type="ECO:0000313" key="2">
    <source>
        <dbReference type="Proteomes" id="UP001232063"/>
    </source>
</evidence>
<keyword evidence="2" id="KW-1185">Reference proteome</keyword>
<proteinExistence type="predicted"/>
<dbReference type="Pfam" id="PF10009">
    <property type="entry name" value="DUF2252"/>
    <property type="match status" value="1"/>
</dbReference>
<reference evidence="1" key="1">
    <citation type="submission" date="2023-05" db="EMBL/GenBank/DDBJ databases">
        <authorList>
            <person name="Zhang X."/>
        </authorList>
    </citation>
    <scope>NUCLEOTIDE SEQUENCE</scope>
    <source>
        <strain evidence="1">BD1B2-1</strain>
    </source>
</reference>
<gene>
    <name evidence="1" type="ORF">QNI22_35280</name>
</gene>
<dbReference type="Proteomes" id="UP001232063">
    <property type="component" value="Unassembled WGS sequence"/>
</dbReference>
<protein>
    <submittedName>
        <fullName evidence="1">DUF2252 family protein</fullName>
    </submittedName>
</protein>
<dbReference type="RefSeq" id="WP_314518598.1">
    <property type="nucleotide sequence ID" value="NZ_JASJOU010000019.1"/>
</dbReference>
<dbReference type="EMBL" id="JASJOU010000019">
    <property type="protein sequence ID" value="MDJ1505975.1"/>
    <property type="molecule type" value="Genomic_DNA"/>
</dbReference>
<accession>A0AAE3RCL8</accession>